<sequence length="80" mass="8784">MTYPNNWKHFVAGLAVVAVSAYVYTSGYSATSIESTVAFGVVLLFSLYMLAVPVLEKRKVIPLLERIGGSKPVEYIKNKS</sequence>
<keyword evidence="1" id="KW-0812">Transmembrane</keyword>
<comment type="caution">
    <text evidence="2">The sequence shown here is derived from an EMBL/GenBank/DDBJ whole genome shotgun (WGS) entry which is preliminary data.</text>
</comment>
<evidence type="ECO:0000313" key="2">
    <source>
        <dbReference type="EMBL" id="MFC7081114.1"/>
    </source>
</evidence>
<accession>A0ABD5WPI2</accession>
<protein>
    <submittedName>
        <fullName evidence="2">Uncharacterized protein</fullName>
    </submittedName>
</protein>
<feature type="transmembrane region" description="Helical" evidence="1">
    <location>
        <begin position="37"/>
        <end position="55"/>
    </location>
</feature>
<reference evidence="2 3" key="1">
    <citation type="journal article" date="2019" name="Int. J. Syst. Evol. Microbiol.">
        <title>The Global Catalogue of Microorganisms (GCM) 10K type strain sequencing project: providing services to taxonomists for standard genome sequencing and annotation.</title>
        <authorList>
            <consortium name="The Broad Institute Genomics Platform"/>
            <consortium name="The Broad Institute Genome Sequencing Center for Infectious Disease"/>
            <person name="Wu L."/>
            <person name="Ma J."/>
        </authorList>
    </citation>
    <scope>NUCLEOTIDE SEQUENCE [LARGE SCALE GENOMIC DNA]</scope>
    <source>
        <strain evidence="2 3">DT72</strain>
    </source>
</reference>
<dbReference type="EMBL" id="JBHSZH010000005">
    <property type="protein sequence ID" value="MFC7081114.1"/>
    <property type="molecule type" value="Genomic_DNA"/>
</dbReference>
<dbReference type="Proteomes" id="UP001596407">
    <property type="component" value="Unassembled WGS sequence"/>
</dbReference>
<proteinExistence type="predicted"/>
<dbReference type="RefSeq" id="WP_276280970.1">
    <property type="nucleotide sequence ID" value="NZ_CP119809.1"/>
</dbReference>
<name>A0ABD5WPI2_9EURY</name>
<gene>
    <name evidence="2" type="ORF">ACFQJ6_14405</name>
</gene>
<dbReference type="AlphaFoldDB" id="A0ABD5WPI2"/>
<evidence type="ECO:0000313" key="3">
    <source>
        <dbReference type="Proteomes" id="UP001596407"/>
    </source>
</evidence>
<dbReference type="GeneID" id="79302146"/>
<organism evidence="2 3">
    <name type="scientific">Halorussus caseinilyticus</name>
    <dbReference type="NCBI Taxonomy" id="3034025"/>
    <lineage>
        <taxon>Archaea</taxon>
        <taxon>Methanobacteriati</taxon>
        <taxon>Methanobacteriota</taxon>
        <taxon>Stenosarchaea group</taxon>
        <taxon>Halobacteria</taxon>
        <taxon>Halobacteriales</taxon>
        <taxon>Haladaptataceae</taxon>
        <taxon>Halorussus</taxon>
    </lineage>
</organism>
<keyword evidence="3" id="KW-1185">Reference proteome</keyword>
<evidence type="ECO:0000256" key="1">
    <source>
        <dbReference type="SAM" id="Phobius"/>
    </source>
</evidence>
<keyword evidence="1" id="KW-0472">Membrane</keyword>
<keyword evidence="1" id="KW-1133">Transmembrane helix</keyword>